<proteinExistence type="predicted"/>
<protein>
    <submittedName>
        <fullName evidence="1">Uncharacterized protein</fullName>
    </submittedName>
</protein>
<dbReference type="InterPro" id="IPR037914">
    <property type="entry name" value="SpoVT-AbrB_sf"/>
</dbReference>
<evidence type="ECO:0000313" key="1">
    <source>
        <dbReference type="EMBL" id="BDI28103.1"/>
    </source>
</evidence>
<dbReference type="EMBL" id="AP025739">
    <property type="protein sequence ID" value="BDI28103.1"/>
    <property type="molecule type" value="Genomic_DNA"/>
</dbReference>
<dbReference type="AlphaFoldDB" id="A0A402CRM2"/>
<dbReference type="KEGG" id="ccot:CCAX7_001540"/>
<accession>A0A402CRM2</accession>
<organism evidence="1 2">
    <name type="scientific">Capsulimonas corticalis</name>
    <dbReference type="NCBI Taxonomy" id="2219043"/>
    <lineage>
        <taxon>Bacteria</taxon>
        <taxon>Bacillati</taxon>
        <taxon>Armatimonadota</taxon>
        <taxon>Armatimonadia</taxon>
        <taxon>Capsulimonadales</taxon>
        <taxon>Capsulimonadaceae</taxon>
        <taxon>Capsulimonas</taxon>
    </lineage>
</organism>
<name>A0A402CRM2_9BACT</name>
<sequence>MTRTLQKIGNSKGLIITRDMLQHLGVSDEVEVAFEAGRIVISAPIVEAPRRRQSFEEAADATFIQYDEALRRLADAS</sequence>
<reference evidence="1 2" key="1">
    <citation type="journal article" date="2019" name="Int. J. Syst. Evol. Microbiol.">
        <title>Capsulimonas corticalis gen. nov., sp. nov., an aerobic capsulated bacterium, of a novel bacterial order, Capsulimonadales ord. nov., of the class Armatimonadia of the phylum Armatimonadetes.</title>
        <authorList>
            <person name="Li J."/>
            <person name="Kudo C."/>
            <person name="Tonouchi A."/>
        </authorList>
    </citation>
    <scope>NUCLEOTIDE SEQUENCE [LARGE SCALE GENOMIC DNA]</scope>
    <source>
        <strain evidence="1 2">AX-7</strain>
    </source>
</reference>
<dbReference type="Gene3D" id="2.10.260.10">
    <property type="match status" value="1"/>
</dbReference>
<dbReference type="RefSeq" id="WP_119320057.1">
    <property type="nucleotide sequence ID" value="NZ_AP025739.1"/>
</dbReference>
<dbReference type="SUPFAM" id="SSF89447">
    <property type="entry name" value="AbrB/MazE/MraZ-like"/>
    <property type="match status" value="1"/>
</dbReference>
<gene>
    <name evidence="1" type="ORF">CCAX7_001540</name>
</gene>
<evidence type="ECO:0000313" key="2">
    <source>
        <dbReference type="Proteomes" id="UP000287394"/>
    </source>
</evidence>
<dbReference type="Proteomes" id="UP000287394">
    <property type="component" value="Chromosome"/>
</dbReference>
<dbReference type="OrthoDB" id="9795766at2"/>
<keyword evidence="2" id="KW-1185">Reference proteome</keyword>